<dbReference type="STRING" id="1046627.BZARG_1905"/>
<dbReference type="InterPro" id="IPR029044">
    <property type="entry name" value="Nucleotide-diphossugar_trans"/>
</dbReference>
<dbReference type="AlphaFoldDB" id="G2EG71"/>
<dbReference type="eggNOG" id="COG1216">
    <property type="taxonomic scope" value="Bacteria"/>
</dbReference>
<evidence type="ECO:0000259" key="2">
    <source>
        <dbReference type="Pfam" id="PF00535"/>
    </source>
</evidence>
<accession>G2EG71</accession>
<dbReference type="Gene3D" id="3.90.550.10">
    <property type="entry name" value="Spore Coat Polysaccharide Biosynthesis Protein SpsA, Chain A"/>
    <property type="match status" value="1"/>
</dbReference>
<dbReference type="RefSeq" id="WP_008638929.1">
    <property type="nucleotide sequence ID" value="NZ_AFXZ01000050.1"/>
</dbReference>
<name>G2EG71_9FLAO</name>
<keyword evidence="1" id="KW-0472">Membrane</keyword>
<dbReference type="EMBL" id="AFXZ01000050">
    <property type="protein sequence ID" value="EGV42624.1"/>
    <property type="molecule type" value="Genomic_DNA"/>
</dbReference>
<proteinExistence type="predicted"/>
<dbReference type="Proteomes" id="UP000003730">
    <property type="component" value="Unassembled WGS sequence"/>
</dbReference>
<feature type="domain" description="Glycosyltransferase 2-like" evidence="2">
    <location>
        <begin position="3"/>
        <end position="156"/>
    </location>
</feature>
<sequence length="297" mass="34928">MLSILIPTYNYSITDLVEEIHAQITKINIPFEIRCYDDGSTDTAIITSNKNINNLERTSYYILNKNIGRSAVRNLLAKDAKFDWLLFLDADVLPKSSDFISKYLKTISETSQVIYGGILYSEEKPSQSHLLRWVYGSEREALSLLKRKEHNYISFLTLNFLINKNVFSLVSFNEDIPNLRHEDTLFSYNLRLKNVQIEHIENPTYHIGLEESSLFYKKSIESVDALYYFLNCGIIPRNYTKITRVFFNLKKYGFHYILAFIYILFKHYFKRNLLSGNPSLFIFDLCRLSYLCHLYTK</sequence>
<keyword evidence="3" id="KW-0808">Transferase</keyword>
<dbReference type="Pfam" id="PF00535">
    <property type="entry name" value="Glycos_transf_2"/>
    <property type="match status" value="1"/>
</dbReference>
<dbReference type="CDD" id="cd00761">
    <property type="entry name" value="Glyco_tranf_GTA_type"/>
    <property type="match status" value="1"/>
</dbReference>
<feature type="transmembrane region" description="Helical" evidence="1">
    <location>
        <begin position="252"/>
        <end position="269"/>
    </location>
</feature>
<organism evidence="3 4">
    <name type="scientific">Bizionia argentinensis JUB59</name>
    <dbReference type="NCBI Taxonomy" id="1046627"/>
    <lineage>
        <taxon>Bacteria</taxon>
        <taxon>Pseudomonadati</taxon>
        <taxon>Bacteroidota</taxon>
        <taxon>Flavobacteriia</taxon>
        <taxon>Flavobacteriales</taxon>
        <taxon>Flavobacteriaceae</taxon>
        <taxon>Bizionia</taxon>
    </lineage>
</organism>
<evidence type="ECO:0000313" key="4">
    <source>
        <dbReference type="Proteomes" id="UP000003730"/>
    </source>
</evidence>
<evidence type="ECO:0000313" key="3">
    <source>
        <dbReference type="EMBL" id="EGV42624.1"/>
    </source>
</evidence>
<dbReference type="OrthoDB" id="761861at2"/>
<dbReference type="GO" id="GO:0016758">
    <property type="term" value="F:hexosyltransferase activity"/>
    <property type="evidence" value="ECO:0007669"/>
    <property type="project" value="UniProtKB-ARBA"/>
</dbReference>
<protein>
    <submittedName>
        <fullName evidence="3">Glycosyltransferase family 2 protein</fullName>
    </submittedName>
</protein>
<dbReference type="PATRIC" id="fig|1046627.3.peg.2503"/>
<comment type="caution">
    <text evidence="3">The sequence shown here is derived from an EMBL/GenBank/DDBJ whole genome shotgun (WGS) entry which is preliminary data.</text>
</comment>
<dbReference type="PANTHER" id="PTHR22916">
    <property type="entry name" value="GLYCOSYLTRANSFERASE"/>
    <property type="match status" value="1"/>
</dbReference>
<evidence type="ECO:0000256" key="1">
    <source>
        <dbReference type="SAM" id="Phobius"/>
    </source>
</evidence>
<keyword evidence="1" id="KW-0812">Transmembrane</keyword>
<gene>
    <name evidence="3" type="ORF">BZARG_1905</name>
</gene>
<keyword evidence="4" id="KW-1185">Reference proteome</keyword>
<keyword evidence="1" id="KW-1133">Transmembrane helix</keyword>
<reference evidence="3 4" key="1">
    <citation type="journal article" date="2008" name="Int. J. Syst. Evol. Microbiol.">
        <title>Bizionia argentinensis sp. nov., isolated from surface marine water in Antarctica.</title>
        <authorList>
            <person name="Bercovich A."/>
            <person name="Vazquez S.C."/>
            <person name="Yankilevich P."/>
            <person name="Coria S.H."/>
            <person name="Foti M."/>
            <person name="Hernandez E."/>
            <person name="Vidal A."/>
            <person name="Ruberto L."/>
            <person name="Melo C."/>
            <person name="Marenssi S."/>
            <person name="Criscuolo M."/>
            <person name="Memoli M."/>
            <person name="Arguelles M."/>
            <person name="Mac Cormack W.P."/>
        </authorList>
    </citation>
    <scope>NUCLEOTIDE SEQUENCE [LARGE SCALE GENOMIC DNA]</scope>
    <source>
        <strain evidence="3 4">JUB59</strain>
    </source>
</reference>
<dbReference type="SUPFAM" id="SSF53448">
    <property type="entry name" value="Nucleotide-diphospho-sugar transferases"/>
    <property type="match status" value="1"/>
</dbReference>
<dbReference type="InterPro" id="IPR001173">
    <property type="entry name" value="Glyco_trans_2-like"/>
</dbReference>